<dbReference type="InterPro" id="IPR014922">
    <property type="entry name" value="YdhG-like"/>
</dbReference>
<dbReference type="Gene3D" id="3.90.1150.200">
    <property type="match status" value="1"/>
</dbReference>
<sequence length="216" mass="24461">MGEKNPQVDQFFSGVKQWKKELTRLREIVLETKLTEELKWRAPCYTDLGKNIVILGGFKAFCSLNFFKGALLKDPQGVLVRQGENTRSARIMRFTSEEEIVTLKATIKAYIREAINVEKSGEKVALDQDSEIETPDEFQKRLDDDSALRAAFEALTPGRQRAYLLHFSGAKQSKSRESRIDKCLSRIFDGKGLHDCTCGLSNRLPTCDGSHKQLKS</sequence>
<evidence type="ECO:0000259" key="1">
    <source>
        <dbReference type="Pfam" id="PF08818"/>
    </source>
</evidence>
<comment type="caution">
    <text evidence="2">The sequence shown here is derived from an EMBL/GenBank/DDBJ whole genome shotgun (WGS) entry which is preliminary data.</text>
</comment>
<name>A0A2S8G9C0_9BACT</name>
<dbReference type="Pfam" id="PF13376">
    <property type="entry name" value="OmdA"/>
    <property type="match status" value="1"/>
</dbReference>
<accession>A0A2S8G9C0</accession>
<dbReference type="InterPro" id="IPR042216">
    <property type="entry name" value="MitoNEET_CISD"/>
</dbReference>
<evidence type="ECO:0000313" key="3">
    <source>
        <dbReference type="Proteomes" id="UP000239388"/>
    </source>
</evidence>
<dbReference type="Pfam" id="PF08818">
    <property type="entry name" value="DUF1801"/>
    <property type="match status" value="1"/>
</dbReference>
<dbReference type="SUPFAM" id="SSF159888">
    <property type="entry name" value="YdhG-like"/>
    <property type="match status" value="1"/>
</dbReference>
<proteinExistence type="predicted"/>
<gene>
    <name evidence="2" type="ORF">C5Y98_03600</name>
</gene>
<dbReference type="Gene3D" id="3.40.5.90">
    <property type="entry name" value="CDGSH iron-sulfur domain, mitoNEET-type"/>
    <property type="match status" value="1"/>
</dbReference>
<protein>
    <recommendedName>
        <fullName evidence="1">YdhG-like domain-containing protein</fullName>
    </recommendedName>
</protein>
<dbReference type="AlphaFoldDB" id="A0A2S8G9C0"/>
<dbReference type="InterPro" id="IPR016786">
    <property type="entry name" value="YdeI_bac"/>
</dbReference>
<feature type="domain" description="YdhG-like" evidence="1">
    <location>
        <begin position="18"/>
        <end position="115"/>
    </location>
</feature>
<reference evidence="2 3" key="1">
    <citation type="submission" date="2018-02" db="EMBL/GenBank/DDBJ databases">
        <title>Comparative genomes isolates from brazilian mangrove.</title>
        <authorList>
            <person name="Araujo J.E."/>
            <person name="Taketani R.G."/>
            <person name="Silva M.C.P."/>
            <person name="Loureco M.V."/>
            <person name="Andreote F.D."/>
        </authorList>
    </citation>
    <scope>NUCLEOTIDE SEQUENCE [LARGE SCALE GENOMIC DNA]</scope>
    <source>
        <strain evidence="2 3">NAP PRIS-MGV</strain>
    </source>
</reference>
<dbReference type="EMBL" id="PUIB01000006">
    <property type="protein sequence ID" value="PQO41058.1"/>
    <property type="molecule type" value="Genomic_DNA"/>
</dbReference>
<dbReference type="RefSeq" id="WP_105351706.1">
    <property type="nucleotide sequence ID" value="NZ_PUIB01000006.1"/>
</dbReference>
<dbReference type="PIRSF" id="PIRSF021308">
    <property type="entry name" value="UCP021308"/>
    <property type="match status" value="1"/>
</dbReference>
<dbReference type="Proteomes" id="UP000239388">
    <property type="component" value="Unassembled WGS sequence"/>
</dbReference>
<organism evidence="2 3">
    <name type="scientific">Blastopirellula marina</name>
    <dbReference type="NCBI Taxonomy" id="124"/>
    <lineage>
        <taxon>Bacteria</taxon>
        <taxon>Pseudomonadati</taxon>
        <taxon>Planctomycetota</taxon>
        <taxon>Planctomycetia</taxon>
        <taxon>Pirellulales</taxon>
        <taxon>Pirellulaceae</taxon>
        <taxon>Blastopirellula</taxon>
    </lineage>
</organism>
<dbReference type="OrthoDB" id="214150at2"/>
<evidence type="ECO:0000313" key="2">
    <source>
        <dbReference type="EMBL" id="PQO41058.1"/>
    </source>
</evidence>